<dbReference type="CDD" id="cd02440">
    <property type="entry name" value="AdoMet_MTases"/>
    <property type="match status" value="1"/>
</dbReference>
<accession>A0A1Y2G5L1</accession>
<dbReference type="EMBL" id="MCFF01000082">
    <property type="protein sequence ID" value="ORY95198.1"/>
    <property type="molecule type" value="Genomic_DNA"/>
</dbReference>
<reference evidence="2 3" key="1">
    <citation type="submission" date="2016-07" db="EMBL/GenBank/DDBJ databases">
        <title>Pervasive Adenine N6-methylation of Active Genes in Fungi.</title>
        <authorList>
            <consortium name="DOE Joint Genome Institute"/>
            <person name="Mondo S.J."/>
            <person name="Dannebaum R.O."/>
            <person name="Kuo R.C."/>
            <person name="Labutti K."/>
            <person name="Haridas S."/>
            <person name="Kuo A."/>
            <person name="Salamov A."/>
            <person name="Ahrendt S.R."/>
            <person name="Lipzen A."/>
            <person name="Sullivan W."/>
            <person name="Andreopoulos W.B."/>
            <person name="Clum A."/>
            <person name="Lindquist E."/>
            <person name="Daum C."/>
            <person name="Ramamoorthy G.K."/>
            <person name="Gryganskyi A."/>
            <person name="Culley D."/>
            <person name="Magnuson J.K."/>
            <person name="James T.Y."/>
            <person name="O'Malley M.A."/>
            <person name="Stajich J.E."/>
            <person name="Spatafora J.W."/>
            <person name="Visel A."/>
            <person name="Grigoriev I.V."/>
        </authorList>
    </citation>
    <scope>NUCLEOTIDE SEQUENCE [LARGE SCALE GENOMIC DNA]</scope>
    <source>
        <strain evidence="2 3">NRRL 3116</strain>
    </source>
</reference>
<dbReference type="GO" id="GO:0032991">
    <property type="term" value="C:protein-containing complex"/>
    <property type="evidence" value="ECO:0007669"/>
    <property type="project" value="TreeGrafter"/>
</dbReference>
<keyword evidence="3" id="KW-1185">Reference proteome</keyword>
<dbReference type="InParanoid" id="A0A1Y2G5L1"/>
<dbReference type="PANTHER" id="PTHR14614:SF161">
    <property type="match status" value="1"/>
</dbReference>
<name>A0A1Y2G5L1_9FUNG</name>
<feature type="compositionally biased region" description="Basic and acidic residues" evidence="1">
    <location>
        <begin position="1"/>
        <end position="12"/>
    </location>
</feature>
<dbReference type="Proteomes" id="UP000193648">
    <property type="component" value="Unassembled WGS sequence"/>
</dbReference>
<feature type="compositionally biased region" description="Low complexity" evidence="1">
    <location>
        <begin position="158"/>
        <end position="172"/>
    </location>
</feature>
<dbReference type="GO" id="GO:0032259">
    <property type="term" value="P:methylation"/>
    <property type="evidence" value="ECO:0007669"/>
    <property type="project" value="UniProtKB-KW"/>
</dbReference>
<dbReference type="PANTHER" id="PTHR14614">
    <property type="entry name" value="HEPATOCELLULAR CARCINOMA-ASSOCIATED ANTIGEN"/>
    <property type="match status" value="1"/>
</dbReference>
<feature type="region of interest" description="Disordered" evidence="1">
    <location>
        <begin position="158"/>
        <end position="178"/>
    </location>
</feature>
<feature type="region of interest" description="Disordered" evidence="1">
    <location>
        <begin position="1"/>
        <end position="25"/>
    </location>
</feature>
<proteinExistence type="predicted"/>
<dbReference type="Gene3D" id="3.40.50.150">
    <property type="entry name" value="Vaccinia Virus protein VP39"/>
    <property type="match status" value="1"/>
</dbReference>
<dbReference type="RefSeq" id="XP_021875398.1">
    <property type="nucleotide sequence ID" value="XM_022026118.1"/>
</dbReference>
<evidence type="ECO:0000313" key="2">
    <source>
        <dbReference type="EMBL" id="ORY95198.1"/>
    </source>
</evidence>
<evidence type="ECO:0000256" key="1">
    <source>
        <dbReference type="SAM" id="MobiDB-lite"/>
    </source>
</evidence>
<dbReference type="InterPro" id="IPR029063">
    <property type="entry name" value="SAM-dependent_MTases_sf"/>
</dbReference>
<gene>
    <name evidence="2" type="ORF">BCR41DRAFT_365149</name>
</gene>
<dbReference type="SUPFAM" id="SSF53335">
    <property type="entry name" value="S-adenosyl-L-methionine-dependent methyltransferases"/>
    <property type="match status" value="1"/>
</dbReference>
<protein>
    <submittedName>
        <fullName evidence="2">Putative methyltransferase-domain-containing protein</fullName>
    </submittedName>
</protein>
<dbReference type="InterPro" id="IPR019410">
    <property type="entry name" value="Methyltransf_16"/>
</dbReference>
<sequence>MTNHPEHLDIHDSGGPPAGILSFQDTENNGTSAMVTIMQDIPTFGIAGRIWDSSYAIDIFLRRPSSQYTFTPSCPIPHEYFIDASNTANCSNRGEQSLDPIRIVELGAGTGYVGIALAKRLRSSCTVVLTDLEEVIPLLEKNVRDNIDQKVLDSCSDSINSPIPKSTSSTPPELGSSQRSCAKVEVKPLAWGNSTHAEKILAQGRVDYIVASDLVYFPELYPPLLETLKEVTDLETRIIFGYKERAHWKELPFWEQFGRFFKFEVVRIEKNRPSTDPHQSNESDDEESLKIFGSEEDMFVFIAKKRRDEEILAGVDDTLTTLMMMQIRY</sequence>
<evidence type="ECO:0000313" key="3">
    <source>
        <dbReference type="Proteomes" id="UP000193648"/>
    </source>
</evidence>
<dbReference type="STRING" id="64571.A0A1Y2G5L1"/>
<dbReference type="AlphaFoldDB" id="A0A1Y2G5L1"/>
<dbReference type="GO" id="GO:0005829">
    <property type="term" value="C:cytosol"/>
    <property type="evidence" value="ECO:0007669"/>
    <property type="project" value="TreeGrafter"/>
</dbReference>
<dbReference type="GO" id="GO:0008168">
    <property type="term" value="F:methyltransferase activity"/>
    <property type="evidence" value="ECO:0007669"/>
    <property type="project" value="UniProtKB-KW"/>
</dbReference>
<keyword evidence="2" id="KW-0808">Transferase</keyword>
<dbReference type="GeneID" id="33567961"/>
<keyword evidence="2" id="KW-0489">Methyltransferase</keyword>
<comment type="caution">
    <text evidence="2">The sequence shown here is derived from an EMBL/GenBank/DDBJ whole genome shotgun (WGS) entry which is preliminary data.</text>
</comment>
<dbReference type="OrthoDB" id="413520at2759"/>
<organism evidence="2 3">
    <name type="scientific">Lobosporangium transversale</name>
    <dbReference type="NCBI Taxonomy" id="64571"/>
    <lineage>
        <taxon>Eukaryota</taxon>
        <taxon>Fungi</taxon>
        <taxon>Fungi incertae sedis</taxon>
        <taxon>Mucoromycota</taxon>
        <taxon>Mortierellomycotina</taxon>
        <taxon>Mortierellomycetes</taxon>
        <taxon>Mortierellales</taxon>
        <taxon>Mortierellaceae</taxon>
        <taxon>Lobosporangium</taxon>
    </lineage>
</organism>
<dbReference type="Pfam" id="PF10294">
    <property type="entry name" value="Methyltransf_16"/>
    <property type="match status" value="2"/>
</dbReference>